<sequence>MVEINKIILTDAIPSIRSIESDSIDLIVTDPPYFVQAQGTGGGKNKWNGGSRFKGGNSVFGVENSQDKLFNYVNEKDYMSEFSRIINPSGHIYIFTNDKNLTRMINEAEKHKLKLMNILVVDKIQGTYFSYYQKQVEFILFFRSTKGKAKYINNCGMGNLFQYRYTRGKDKLHPSEKPLELIEKLILQSSNEGDIIFDPFAGSGTTAIACAKNNRNFICYELEEKYVNIANKRLKNYGYSE</sequence>
<dbReference type="EC" id="2.1.1.-" evidence="5"/>
<dbReference type="RefSeq" id="WP_202652098.1">
    <property type="nucleotide sequence ID" value="NZ_JAESWB010000025.1"/>
</dbReference>
<keyword evidence="2" id="KW-0489">Methyltransferase</keyword>
<keyword evidence="3" id="KW-0808">Transferase</keyword>
<evidence type="ECO:0000256" key="5">
    <source>
        <dbReference type="RuleBase" id="RU362026"/>
    </source>
</evidence>
<keyword evidence="4" id="KW-0680">Restriction system</keyword>
<dbReference type="InterPro" id="IPR002052">
    <property type="entry name" value="DNA_methylase_N6_adenine_CS"/>
</dbReference>
<evidence type="ECO:0000256" key="3">
    <source>
        <dbReference type="ARBA" id="ARBA00022679"/>
    </source>
</evidence>
<evidence type="ECO:0000313" key="8">
    <source>
        <dbReference type="Proteomes" id="UP000623967"/>
    </source>
</evidence>
<accession>A0ABS1TK16</accession>
<dbReference type="Pfam" id="PF01555">
    <property type="entry name" value="N6_N4_Mtase"/>
    <property type="match status" value="1"/>
</dbReference>
<evidence type="ECO:0000313" key="7">
    <source>
        <dbReference type="EMBL" id="MBL4951104.1"/>
    </source>
</evidence>
<evidence type="ECO:0000259" key="6">
    <source>
        <dbReference type="Pfam" id="PF01555"/>
    </source>
</evidence>
<protein>
    <recommendedName>
        <fullName evidence="5">Methyltransferase</fullName>
        <ecNumber evidence="5">2.1.1.-</ecNumber>
    </recommendedName>
</protein>
<feature type="domain" description="DNA methylase N-4/N-6" evidence="6">
    <location>
        <begin position="24"/>
        <end position="232"/>
    </location>
</feature>
<name>A0ABS1TK16_9BACI</name>
<reference evidence="7 8" key="1">
    <citation type="submission" date="2021-01" db="EMBL/GenBank/DDBJ databases">
        <title>Genome public.</title>
        <authorList>
            <person name="Liu C."/>
            <person name="Sun Q."/>
        </authorList>
    </citation>
    <scope>NUCLEOTIDE SEQUENCE [LARGE SCALE GENOMIC DNA]</scope>
    <source>
        <strain evidence="7 8">YIM B02564</strain>
    </source>
</reference>
<dbReference type="PROSITE" id="PS00092">
    <property type="entry name" value="N6_MTASE"/>
    <property type="match status" value="1"/>
</dbReference>
<evidence type="ECO:0000256" key="1">
    <source>
        <dbReference type="ARBA" id="ARBA00006594"/>
    </source>
</evidence>
<dbReference type="PANTHER" id="PTHR13370:SF3">
    <property type="entry name" value="TRNA (GUANINE(10)-N2)-METHYLTRANSFERASE HOMOLOG"/>
    <property type="match status" value="1"/>
</dbReference>
<evidence type="ECO:0000256" key="4">
    <source>
        <dbReference type="ARBA" id="ARBA00022747"/>
    </source>
</evidence>
<keyword evidence="8" id="KW-1185">Reference proteome</keyword>
<dbReference type="EMBL" id="JAESWB010000025">
    <property type="protein sequence ID" value="MBL4951104.1"/>
    <property type="molecule type" value="Genomic_DNA"/>
</dbReference>
<dbReference type="PRINTS" id="PR00508">
    <property type="entry name" value="S21N4MTFRASE"/>
</dbReference>
<dbReference type="SUPFAM" id="SSF53335">
    <property type="entry name" value="S-adenosyl-L-methionine-dependent methyltransferases"/>
    <property type="match status" value="1"/>
</dbReference>
<proteinExistence type="inferred from homology"/>
<dbReference type="PANTHER" id="PTHR13370">
    <property type="entry name" value="RNA METHYLASE-RELATED"/>
    <property type="match status" value="1"/>
</dbReference>
<evidence type="ECO:0000256" key="2">
    <source>
        <dbReference type="ARBA" id="ARBA00022603"/>
    </source>
</evidence>
<dbReference type="Gene3D" id="3.40.50.150">
    <property type="entry name" value="Vaccinia Virus protein VP39"/>
    <property type="match status" value="1"/>
</dbReference>
<dbReference type="InterPro" id="IPR002941">
    <property type="entry name" value="DNA_methylase_N4/N6"/>
</dbReference>
<gene>
    <name evidence="7" type="ORF">JK635_02465</name>
</gene>
<organism evidence="7 8">
    <name type="scientific">Neobacillus paridis</name>
    <dbReference type="NCBI Taxonomy" id="2803862"/>
    <lineage>
        <taxon>Bacteria</taxon>
        <taxon>Bacillati</taxon>
        <taxon>Bacillota</taxon>
        <taxon>Bacilli</taxon>
        <taxon>Bacillales</taxon>
        <taxon>Bacillaceae</taxon>
        <taxon>Neobacillus</taxon>
    </lineage>
</organism>
<dbReference type="Proteomes" id="UP000623967">
    <property type="component" value="Unassembled WGS sequence"/>
</dbReference>
<dbReference type="InterPro" id="IPR029063">
    <property type="entry name" value="SAM-dependent_MTases_sf"/>
</dbReference>
<dbReference type="InterPro" id="IPR001091">
    <property type="entry name" value="RM_Methyltransferase"/>
</dbReference>
<comment type="similarity">
    <text evidence="1 5">Belongs to the N(4)/N(6)-methyltransferase family.</text>
</comment>
<comment type="caution">
    <text evidence="7">The sequence shown here is derived from an EMBL/GenBank/DDBJ whole genome shotgun (WGS) entry which is preliminary data.</text>
</comment>